<dbReference type="InterPro" id="IPR019734">
    <property type="entry name" value="TPR_rpt"/>
</dbReference>
<evidence type="ECO:0008006" key="3">
    <source>
        <dbReference type="Google" id="ProtNLM"/>
    </source>
</evidence>
<gene>
    <name evidence="1" type="ORF">SAMN05444487_10774</name>
</gene>
<dbReference type="InterPro" id="IPR011990">
    <property type="entry name" value="TPR-like_helical_dom_sf"/>
</dbReference>
<dbReference type="AlphaFoldDB" id="A0A1H2X3N7"/>
<keyword evidence="2" id="KW-1185">Reference proteome</keyword>
<accession>A0A1H2X3N7</accession>
<protein>
    <recommendedName>
        <fullName evidence="3">Tetratricopeptide repeat-containing protein</fullName>
    </recommendedName>
</protein>
<evidence type="ECO:0000313" key="1">
    <source>
        <dbReference type="EMBL" id="SDW87523.1"/>
    </source>
</evidence>
<dbReference type="SUPFAM" id="SSF48452">
    <property type="entry name" value="TPR-like"/>
    <property type="match status" value="1"/>
</dbReference>
<reference evidence="1 2" key="1">
    <citation type="submission" date="2016-10" db="EMBL/GenBank/DDBJ databases">
        <authorList>
            <person name="de Groot N.N."/>
        </authorList>
    </citation>
    <scope>NUCLEOTIDE SEQUENCE [LARGE SCALE GENOMIC DNA]</scope>
    <source>
        <strain evidence="1 2">DSM 45610</strain>
    </source>
</reference>
<dbReference type="Gene3D" id="1.25.40.10">
    <property type="entry name" value="Tetratricopeptide repeat domain"/>
    <property type="match status" value="1"/>
</dbReference>
<dbReference type="EMBL" id="FNNQ01000007">
    <property type="protein sequence ID" value="SDW87523.1"/>
    <property type="molecule type" value="Genomic_DNA"/>
</dbReference>
<proteinExistence type="predicted"/>
<sequence length="117" mass="13708">MKELNLLLLTPAEDCVQLAMDLSEEKSNRFIRSSIQMGRLYIEQEKWAKAEAVLNESKRIAEDLNNMVYLTDALLALERSFFKQKNNAEAIIYYKRVIDQAKTYNYLDRIPKMVLVD</sequence>
<organism evidence="1 2">
    <name type="scientific">Marininema mesophilum</name>
    <dbReference type="NCBI Taxonomy" id="1048340"/>
    <lineage>
        <taxon>Bacteria</taxon>
        <taxon>Bacillati</taxon>
        <taxon>Bacillota</taxon>
        <taxon>Bacilli</taxon>
        <taxon>Bacillales</taxon>
        <taxon>Thermoactinomycetaceae</taxon>
        <taxon>Marininema</taxon>
    </lineage>
</organism>
<name>A0A1H2X3N7_9BACL</name>
<evidence type="ECO:0000313" key="2">
    <source>
        <dbReference type="Proteomes" id="UP000198534"/>
    </source>
</evidence>
<dbReference type="Proteomes" id="UP000198534">
    <property type="component" value="Unassembled WGS sequence"/>
</dbReference>
<dbReference type="RefSeq" id="WP_091739102.1">
    <property type="nucleotide sequence ID" value="NZ_FNNQ01000007.1"/>
</dbReference>
<dbReference type="SMART" id="SM00028">
    <property type="entry name" value="TPR"/>
    <property type="match status" value="2"/>
</dbReference>